<name>A0A843YX50_9BURK</name>
<proteinExistence type="predicted"/>
<accession>A0A843YX50</accession>
<dbReference type="SUPFAM" id="SSF54523">
    <property type="entry name" value="Pili subunits"/>
    <property type="match status" value="1"/>
</dbReference>
<dbReference type="GO" id="GO:0043683">
    <property type="term" value="P:type IV pilus assembly"/>
    <property type="evidence" value="ECO:0007669"/>
    <property type="project" value="InterPro"/>
</dbReference>
<dbReference type="InterPro" id="IPR012902">
    <property type="entry name" value="N_methyl_site"/>
</dbReference>
<dbReference type="Proteomes" id="UP000451565">
    <property type="component" value="Unassembled WGS sequence"/>
</dbReference>
<keyword evidence="1" id="KW-0812">Transmembrane</keyword>
<feature type="transmembrane region" description="Helical" evidence="1">
    <location>
        <begin position="31"/>
        <end position="50"/>
    </location>
</feature>
<keyword evidence="3" id="KW-1185">Reference proteome</keyword>
<dbReference type="InterPro" id="IPR045584">
    <property type="entry name" value="Pilin-like"/>
</dbReference>
<reference evidence="2 3" key="1">
    <citation type="submission" date="2019-10" db="EMBL/GenBank/DDBJ databases">
        <title>Glaciimonas soli sp. nov., a psychrophilic bacterium isolated from the forest soil of a high elevation mountain in Taiwan.</title>
        <authorList>
            <person name="Wang L.-T."/>
            <person name="Shieh W.Y."/>
        </authorList>
    </citation>
    <scope>NUCLEOTIDE SEQUENCE [LARGE SCALE GENOMIC DNA]</scope>
    <source>
        <strain evidence="2 3">GS1</strain>
    </source>
</reference>
<evidence type="ECO:0000313" key="3">
    <source>
        <dbReference type="Proteomes" id="UP000451565"/>
    </source>
</evidence>
<dbReference type="OrthoDB" id="5496259at2"/>
<dbReference type="Pfam" id="PF07963">
    <property type="entry name" value="N_methyl"/>
    <property type="match status" value="1"/>
</dbReference>
<dbReference type="NCBIfam" id="TIGR02532">
    <property type="entry name" value="IV_pilin_GFxxxE"/>
    <property type="match status" value="1"/>
</dbReference>
<protein>
    <submittedName>
        <fullName evidence="2">Prepilin-type N-terminal cleavage/methylation domain-containing protein</fullName>
    </submittedName>
</protein>
<keyword evidence="1" id="KW-1133">Transmembrane helix</keyword>
<keyword evidence="1" id="KW-0472">Membrane</keyword>
<dbReference type="Pfam" id="PF16074">
    <property type="entry name" value="PilW"/>
    <property type="match status" value="1"/>
</dbReference>
<dbReference type="AlphaFoldDB" id="A0A843YX50"/>
<evidence type="ECO:0000313" key="2">
    <source>
        <dbReference type="EMBL" id="MQR01136.1"/>
    </source>
</evidence>
<sequence length="322" mass="34499">MHESQWAGQSVGGGYGLCLIKRDSGFTIIELMVAMVIGLVMMLFVIQLYLSISASYRLHDDNLRLHQDGRYAMQLMETNLRQAGFGNLSSTDINAALVDRTDFVDEEGNPGRGLRGCDHGYNKPMMSPPDFSCSSGTGAAAFEVAYRVSDDFDSLSGAGADCNGAKAKTYVLPATHPAYLVNKPVHIVANLFFVATPARSKIASLYCNGNGGTIAQPLLDNVENLRLLYGVAANGGSSVQQFLSAADVDALSSDQLVNWRRVVSVKLCLQIVGAKHNTTEPQHYTDCDGVDRTAKDHKLRAVLTSVTMLRNSAGSAGAGVDN</sequence>
<comment type="caution">
    <text evidence="2">The sequence shown here is derived from an EMBL/GenBank/DDBJ whole genome shotgun (WGS) entry which is preliminary data.</text>
</comment>
<dbReference type="EMBL" id="WINI01000005">
    <property type="protein sequence ID" value="MQR01136.1"/>
    <property type="molecule type" value="Genomic_DNA"/>
</dbReference>
<gene>
    <name evidence="2" type="ORF">GEV47_10645</name>
</gene>
<dbReference type="InterPro" id="IPR032092">
    <property type="entry name" value="PilW"/>
</dbReference>
<organism evidence="2 3">
    <name type="scientific">Glaciimonas soli</name>
    <dbReference type="NCBI Taxonomy" id="2590999"/>
    <lineage>
        <taxon>Bacteria</taxon>
        <taxon>Pseudomonadati</taxon>
        <taxon>Pseudomonadota</taxon>
        <taxon>Betaproteobacteria</taxon>
        <taxon>Burkholderiales</taxon>
        <taxon>Oxalobacteraceae</taxon>
        <taxon>Glaciimonas</taxon>
    </lineage>
</organism>
<evidence type="ECO:0000256" key="1">
    <source>
        <dbReference type="SAM" id="Phobius"/>
    </source>
</evidence>